<dbReference type="Gene3D" id="3.30.470.20">
    <property type="entry name" value="ATP-grasp fold, B domain"/>
    <property type="match status" value="1"/>
</dbReference>
<feature type="domain" description="ATP-grasp" evidence="2">
    <location>
        <begin position="137"/>
        <end position="308"/>
    </location>
</feature>
<gene>
    <name evidence="3" type="ORF">EK403_16190</name>
</gene>
<dbReference type="GO" id="GO:0005524">
    <property type="term" value="F:ATP binding"/>
    <property type="evidence" value="ECO:0007669"/>
    <property type="project" value="UniProtKB-UniRule"/>
</dbReference>
<organism evidence="3 4">
    <name type="scientific">Hansschlegelia zhihuaiae</name>
    <dbReference type="NCBI Taxonomy" id="405005"/>
    <lineage>
        <taxon>Bacteria</taxon>
        <taxon>Pseudomonadati</taxon>
        <taxon>Pseudomonadota</taxon>
        <taxon>Alphaproteobacteria</taxon>
        <taxon>Hyphomicrobiales</taxon>
        <taxon>Methylopilaceae</taxon>
        <taxon>Hansschlegelia</taxon>
    </lineage>
</organism>
<dbReference type="OrthoDB" id="7625478at2"/>
<dbReference type="Gene3D" id="3.30.1490.20">
    <property type="entry name" value="ATP-grasp fold, A domain"/>
    <property type="match status" value="1"/>
</dbReference>
<name>A0A4Q0MDQ8_9HYPH</name>
<evidence type="ECO:0000259" key="2">
    <source>
        <dbReference type="PROSITE" id="PS50975"/>
    </source>
</evidence>
<dbReference type="Pfam" id="PF15632">
    <property type="entry name" value="ATPgrasp_Ter"/>
    <property type="match status" value="1"/>
</dbReference>
<proteinExistence type="predicted"/>
<dbReference type="Proteomes" id="UP000289708">
    <property type="component" value="Unassembled WGS sequence"/>
</dbReference>
<dbReference type="SUPFAM" id="SSF56059">
    <property type="entry name" value="Glutathione synthetase ATP-binding domain-like"/>
    <property type="match status" value="1"/>
</dbReference>
<dbReference type="PROSITE" id="PS50975">
    <property type="entry name" value="ATP_GRASP"/>
    <property type="match status" value="1"/>
</dbReference>
<keyword evidence="1" id="KW-0067">ATP-binding</keyword>
<keyword evidence="4" id="KW-1185">Reference proteome</keyword>
<protein>
    <submittedName>
        <fullName evidence="3">ATP-grasp domain-containing protein</fullName>
    </submittedName>
</protein>
<evidence type="ECO:0000313" key="4">
    <source>
        <dbReference type="Proteomes" id="UP000289708"/>
    </source>
</evidence>
<evidence type="ECO:0000313" key="3">
    <source>
        <dbReference type="EMBL" id="RXF70946.1"/>
    </source>
</evidence>
<accession>A0A4Q0MDQ8</accession>
<dbReference type="InterPro" id="IPR013815">
    <property type="entry name" value="ATP_grasp_subdomain_1"/>
</dbReference>
<sequence length="376" mass="41732">MSPQVEQHVALLPSDVSASTRRRALVLAEGFRLQYRVLRCAAETFNDVFVLGTRNAVPLRLSSFCRRFIPLVGTRFSDGDDRRINQVCDEFGITFVLPSCLASTRFLARHRHLINASCFPVPSPEVFDQLDDKWRFVALCGELNVPHPSTQCFATRDDLLAAAASGEAPMPAVVKPLAMWGSAGVLKIEATDEIDKLEIDYQPILLQAFFPGRDLSAFYCCRQGEVASSAIYCKTSRELEFMKNASIDQHARRIIGWLGYDGVLGFDVRQADDGSIAFIECNPRFWYNMNLVMIAGLNFVAIGSDESVSAGDHPNDLTAESVTRPWALLGKLSTPWTLTASDWNALSHHLRDPLPIACMAIQRLMGLYDIANGLQL</sequence>
<dbReference type="GO" id="GO:0046872">
    <property type="term" value="F:metal ion binding"/>
    <property type="evidence" value="ECO:0007669"/>
    <property type="project" value="InterPro"/>
</dbReference>
<dbReference type="InterPro" id="IPR011761">
    <property type="entry name" value="ATP-grasp"/>
</dbReference>
<keyword evidence="1" id="KW-0547">Nucleotide-binding</keyword>
<reference evidence="3 4" key="1">
    <citation type="submission" date="2018-12" db="EMBL/GenBank/DDBJ databases">
        <title>bacterium Hansschlegelia zhihuaiae S113.</title>
        <authorList>
            <person name="He J."/>
        </authorList>
    </citation>
    <scope>NUCLEOTIDE SEQUENCE [LARGE SCALE GENOMIC DNA]</scope>
    <source>
        <strain evidence="3 4">S 113</strain>
    </source>
</reference>
<dbReference type="EMBL" id="RYFI01000016">
    <property type="protein sequence ID" value="RXF70946.1"/>
    <property type="molecule type" value="Genomic_DNA"/>
</dbReference>
<dbReference type="AlphaFoldDB" id="A0A4Q0MDQ8"/>
<evidence type="ECO:0000256" key="1">
    <source>
        <dbReference type="PROSITE-ProRule" id="PRU00409"/>
    </source>
</evidence>
<comment type="caution">
    <text evidence="3">The sequence shown here is derived from an EMBL/GenBank/DDBJ whole genome shotgun (WGS) entry which is preliminary data.</text>
</comment>